<keyword evidence="2" id="KW-0813">Transport</keyword>
<feature type="transmembrane region" description="Helical" evidence="8">
    <location>
        <begin position="257"/>
        <end position="274"/>
    </location>
</feature>
<evidence type="ECO:0000259" key="9">
    <source>
        <dbReference type="PROSITE" id="PS50850"/>
    </source>
</evidence>
<feature type="transmembrane region" description="Helical" evidence="8">
    <location>
        <begin position="226"/>
        <end position="245"/>
    </location>
</feature>
<dbReference type="InterPro" id="IPR020846">
    <property type="entry name" value="MFS_dom"/>
</dbReference>
<evidence type="ECO:0000256" key="8">
    <source>
        <dbReference type="SAM" id="Phobius"/>
    </source>
</evidence>
<dbReference type="InterPro" id="IPR036259">
    <property type="entry name" value="MFS_trans_sf"/>
</dbReference>
<gene>
    <name evidence="10" type="ORF">B7Y86_05195</name>
</gene>
<dbReference type="Pfam" id="PF07690">
    <property type="entry name" value="MFS_1"/>
    <property type="match status" value="1"/>
</dbReference>
<dbReference type="Gene3D" id="1.20.1250.20">
    <property type="entry name" value="MFS general substrate transporter like domains"/>
    <property type="match status" value="1"/>
</dbReference>
<protein>
    <recommendedName>
        <fullName evidence="9">Major facilitator superfamily (MFS) profile domain-containing protein</fullName>
    </recommendedName>
</protein>
<dbReference type="PANTHER" id="PTHR42718:SF46">
    <property type="entry name" value="BLR6921 PROTEIN"/>
    <property type="match status" value="1"/>
</dbReference>
<dbReference type="GO" id="GO:0022857">
    <property type="term" value="F:transmembrane transporter activity"/>
    <property type="evidence" value="ECO:0007669"/>
    <property type="project" value="InterPro"/>
</dbReference>
<keyword evidence="6 8" id="KW-0472">Membrane</keyword>
<evidence type="ECO:0000313" key="10">
    <source>
        <dbReference type="EMBL" id="OYX57864.1"/>
    </source>
</evidence>
<feature type="transmembrane region" description="Helical" evidence="8">
    <location>
        <begin position="131"/>
        <end position="152"/>
    </location>
</feature>
<dbReference type="PANTHER" id="PTHR42718">
    <property type="entry name" value="MAJOR FACILITATOR SUPERFAMILY MULTIDRUG TRANSPORTER MFSC"/>
    <property type="match status" value="1"/>
</dbReference>
<feature type="transmembrane region" description="Helical" evidence="8">
    <location>
        <begin position="286"/>
        <end position="307"/>
    </location>
</feature>
<keyword evidence="3" id="KW-1003">Cell membrane</keyword>
<feature type="transmembrane region" description="Helical" evidence="8">
    <location>
        <begin position="74"/>
        <end position="94"/>
    </location>
</feature>
<comment type="caution">
    <text evidence="10">The sequence shown here is derived from an EMBL/GenBank/DDBJ whole genome shotgun (WGS) entry which is preliminary data.</text>
</comment>
<feature type="transmembrane region" description="Helical" evidence="8">
    <location>
        <begin position="385"/>
        <end position="410"/>
    </location>
</feature>
<name>A0A258HMN3_9CAUL</name>
<evidence type="ECO:0000313" key="11">
    <source>
        <dbReference type="Proteomes" id="UP000216147"/>
    </source>
</evidence>
<evidence type="ECO:0000256" key="3">
    <source>
        <dbReference type="ARBA" id="ARBA00022475"/>
    </source>
</evidence>
<feature type="transmembrane region" description="Helical" evidence="8">
    <location>
        <begin position="422"/>
        <end position="443"/>
    </location>
</feature>
<dbReference type="SUPFAM" id="SSF103473">
    <property type="entry name" value="MFS general substrate transporter"/>
    <property type="match status" value="1"/>
</dbReference>
<evidence type="ECO:0000256" key="1">
    <source>
        <dbReference type="ARBA" id="ARBA00004651"/>
    </source>
</evidence>
<keyword evidence="4 8" id="KW-0812">Transmembrane</keyword>
<feature type="region of interest" description="Disordered" evidence="7">
    <location>
        <begin position="487"/>
        <end position="509"/>
    </location>
</feature>
<accession>A0A258HMN3</accession>
<comment type="subcellular location">
    <subcellularLocation>
        <location evidence="1">Cell membrane</location>
        <topology evidence="1">Multi-pass membrane protein</topology>
    </subcellularLocation>
</comment>
<feature type="domain" description="Major facilitator superfamily (MFS) profile" evidence="9">
    <location>
        <begin position="40"/>
        <end position="486"/>
    </location>
</feature>
<keyword evidence="5 8" id="KW-1133">Transmembrane helix</keyword>
<dbReference type="Proteomes" id="UP000216147">
    <property type="component" value="Unassembled WGS sequence"/>
</dbReference>
<feature type="transmembrane region" description="Helical" evidence="8">
    <location>
        <begin position="463"/>
        <end position="480"/>
    </location>
</feature>
<feature type="transmembrane region" description="Helical" evidence="8">
    <location>
        <begin position="359"/>
        <end position="379"/>
    </location>
</feature>
<evidence type="ECO:0000256" key="2">
    <source>
        <dbReference type="ARBA" id="ARBA00022448"/>
    </source>
</evidence>
<feature type="transmembrane region" description="Helical" evidence="8">
    <location>
        <begin position="192"/>
        <end position="214"/>
    </location>
</feature>
<evidence type="ECO:0000256" key="7">
    <source>
        <dbReference type="SAM" id="MobiDB-lite"/>
    </source>
</evidence>
<dbReference type="Gene3D" id="1.20.1720.10">
    <property type="entry name" value="Multidrug resistance protein D"/>
    <property type="match status" value="1"/>
</dbReference>
<feature type="transmembrane region" description="Helical" evidence="8">
    <location>
        <begin position="106"/>
        <end position="125"/>
    </location>
</feature>
<dbReference type="InterPro" id="IPR011701">
    <property type="entry name" value="MFS"/>
</dbReference>
<feature type="transmembrane region" description="Helical" evidence="8">
    <location>
        <begin position="319"/>
        <end position="338"/>
    </location>
</feature>
<feature type="transmembrane region" description="Helical" evidence="8">
    <location>
        <begin position="164"/>
        <end position="186"/>
    </location>
</feature>
<organism evidence="10 11">
    <name type="scientific">Brevundimonas subvibrioides</name>
    <dbReference type="NCBI Taxonomy" id="74313"/>
    <lineage>
        <taxon>Bacteria</taxon>
        <taxon>Pseudomonadati</taxon>
        <taxon>Pseudomonadota</taxon>
        <taxon>Alphaproteobacteria</taxon>
        <taxon>Caulobacterales</taxon>
        <taxon>Caulobacteraceae</taxon>
        <taxon>Brevundimonas</taxon>
    </lineage>
</organism>
<dbReference type="GO" id="GO:0005886">
    <property type="term" value="C:plasma membrane"/>
    <property type="evidence" value="ECO:0007669"/>
    <property type="project" value="UniProtKB-SubCell"/>
</dbReference>
<sequence length="509" mass="53193">MRRCQHRGTGTSWTSIRPARRCITSPPEAPGRLSAGDRSRALVAAGVLFMEMFDATVLLTALPALGETFGRSANAVGISVTLYAVAVAAIIPISGWAADRFGGRRVFVVAILAFVLASAACAAASTLEMFVAARLVQGAAAALMSPVARLMVLARIDRRQTVEAIAILTWPALIAPLAGPVLGGWLVEQVSWRWIFLINIPLGLTGMLLAMRLFGHDHWLARKRPLDAAGLVLTCGALGMLVTGLDRMGRTGDLTAISLFGLGVLTALAALWRLRHAAFPLVDLSPLAAITFRVGTLTAGGLARAAINATPYLLILQFQTGWGLGPAAAGTLLMIYMAGNLAMKPLTTSLLRRFRYRDLLVVNAAVSAVLIGALAFADGTLSPPVLYLLLFAAGLSRSLNFTGTNTLTFVDMEPAHRGAATTLASVLSQLAFSLGIAGAALGLDLSMTARGAALLAPIDFQHVMLGVAAVMAASAVAYRLELDRSAGTTLSPPPRSKASADAPDNPSAR</sequence>
<dbReference type="AlphaFoldDB" id="A0A258HMN3"/>
<proteinExistence type="predicted"/>
<evidence type="ECO:0000256" key="6">
    <source>
        <dbReference type="ARBA" id="ARBA00023136"/>
    </source>
</evidence>
<dbReference type="EMBL" id="NCEQ01000004">
    <property type="protein sequence ID" value="OYX57864.1"/>
    <property type="molecule type" value="Genomic_DNA"/>
</dbReference>
<feature type="transmembrane region" description="Helical" evidence="8">
    <location>
        <begin position="41"/>
        <end position="62"/>
    </location>
</feature>
<evidence type="ECO:0000256" key="4">
    <source>
        <dbReference type="ARBA" id="ARBA00022692"/>
    </source>
</evidence>
<dbReference type="PROSITE" id="PS50850">
    <property type="entry name" value="MFS"/>
    <property type="match status" value="1"/>
</dbReference>
<evidence type="ECO:0000256" key="5">
    <source>
        <dbReference type="ARBA" id="ARBA00022989"/>
    </source>
</evidence>
<reference evidence="10 11" key="1">
    <citation type="submission" date="2017-03" db="EMBL/GenBank/DDBJ databases">
        <title>Lifting the veil on microbial sulfur biogeochemistry in mining wastewaters.</title>
        <authorList>
            <person name="Kantor R.S."/>
            <person name="Colenbrander Nelson T."/>
            <person name="Marshall S."/>
            <person name="Bennett D."/>
            <person name="Apte S."/>
            <person name="Camacho D."/>
            <person name="Thomas B.C."/>
            <person name="Warren L.A."/>
            <person name="Banfield J.F."/>
        </authorList>
    </citation>
    <scope>NUCLEOTIDE SEQUENCE [LARGE SCALE GENOMIC DNA]</scope>
    <source>
        <strain evidence="10">32-68-21</strain>
    </source>
</reference>